<dbReference type="EMBL" id="JJML01000053">
    <property type="protein sequence ID" value="KGF71730.1"/>
    <property type="molecule type" value="Genomic_DNA"/>
</dbReference>
<keyword evidence="2" id="KW-1185">Reference proteome</keyword>
<proteinExistence type="predicted"/>
<reference evidence="1 2" key="1">
    <citation type="journal article" date="2014" name="Mol. Ecol.">
        <title>Evolution of Synechococcus.</title>
        <authorList>
            <person name="Dvorak P."/>
            <person name="Casamatta D."/>
            <person name="Hasler P."/>
            <person name="Poulickova A."/>
            <person name="Ondrej V."/>
            <person name="Sanges R."/>
        </authorList>
    </citation>
    <scope>NUCLEOTIDE SEQUENCE [LARGE SCALE GENOMIC DNA]</scope>
    <source>
        <strain evidence="1 2">CAUP A 1101</strain>
    </source>
</reference>
<accession>A0A098TGL3</accession>
<evidence type="ECO:0000313" key="1">
    <source>
        <dbReference type="EMBL" id="KGF71730.1"/>
    </source>
</evidence>
<evidence type="ECO:0000313" key="2">
    <source>
        <dbReference type="Proteomes" id="UP000030170"/>
    </source>
</evidence>
<dbReference type="STRING" id="1497020.DO97_15710"/>
<dbReference type="OrthoDB" id="568465at2"/>
<protein>
    <submittedName>
        <fullName evidence="1">Uncharacterized protein</fullName>
    </submittedName>
</protein>
<organism evidence="1 2">
    <name type="scientific">Neosynechococcus sphagnicola sy1</name>
    <dbReference type="NCBI Taxonomy" id="1497020"/>
    <lineage>
        <taxon>Bacteria</taxon>
        <taxon>Bacillati</taxon>
        <taxon>Cyanobacteriota</taxon>
        <taxon>Cyanophyceae</taxon>
        <taxon>Neosynechococcales</taxon>
        <taxon>Neosynechococcaceae</taxon>
        <taxon>Neosynechococcus</taxon>
    </lineage>
</organism>
<sequence length="1341" mass="153696">MSEQVYGWKRFWCPRSGSINLADGGYLYDPEGEWGKAYNPDLVIFETISHLPCLALLGESGIGKTQALEMERSKIVSKIQEQGDQVLFLDLRSYGSEDRLVLSLFDSPVFKEWQTGTHRLHIFLDSFDECLLRVDTLATLLVDEFKRYHNEVHRLCLRIACRTAVWPAVLEEGLKEIWGENSVGVYELAPLRRIDVIEAAKAERCSPDDFLKEVNQKNIVPLAIKPITLRFLLNTYHRHGGRFPPNQRLHELYLEGCKLLCEVISESRRASNQRGNLDVDQRLIVAARIAAITIFANRFAVWTGVDQGNVPIEDALLQNLCHGYETANGREFEITRVVIEEVLDTGLFSSRGLHRMGWAHQTYAEFLAAWYLVQHEMPLAQITGLIFSSEEPDCKLIPQLHETAAWIASMRMDVCQEIIETDPDVLLRSDIPTDSDLREAIVTNLLMQYEQEKLYDYERNQYRNYGKLKHPGLAAQLRTYLQDPTKQINARDTAIDIAEVCEVSELQEELVNLALDSSQSIYLRVSAAKALCSIGDAGTRLRLKPLAIEQLPEDEDDRLKGYALRALWSDLLTAEELFSVLTRPKKRNFLGSYQIFIDLELVPRLQPDDFVVALNWLGNQGIRCFGYLFEKLGNAILLKAWENLELPGIAENFTRVALVQWKEHQRIITDDDKLQQQFASSLLNDSEKRHTLIEQAVLIISETEEDPYFLLSSLTENILISEDIFWMLEKLQNSNFEKAEKIWSQLLKWSFNRQDVNQIDAIVVATQTNNSLQEVFASYFAPIELNSIQAEKLRSDYLRMQERQHRRQNPPLLDPPPRERVLQLLEKLESGDLSAWWQLNREMTLKPDSRRYINELELGLTKLNGWMEADEVTQKRIIEGAKKYIHQYTDVAYDWIGTNTYNRPVLAGCRAFQLLLKESPNFLDNLSSEIWKKWAPVIIAAPSSNQHEDLYLEIVKCAYVNAPQESINTLITLIDKENQEHDYIFVISRFDKCWDERLKLALLEKAKDPTLKPKCIGQLLEELLKQGLTEARDFAKSLISFPLPLAENEREKALIAARVLVENSDPSSWSFIWVFIQRDSSFGREVFELVAYHYSHGIQLNLTETQLADLYIWLVHEYPYDEDPDHSNEVMAYSVTARDGIVDLRGGVLSKLKERGTLQACAEVQRLIQELPSITWLTKTLIDAQVNMRRKTWQPPQPEQILQLVSSQLNDQNMNIQTGVLIMQGNLNFGGSVGAVNVNSTVHGDQIGTQHSYASEQNLVEAFYEIKQIFNRLTQTYPASTESEQQIVVAEAVKEVKQNPTLLKRVKVGGQAFIFEAVQKASDQWWVSPFVKAIEVGIKGE</sequence>
<dbReference type="Proteomes" id="UP000030170">
    <property type="component" value="Unassembled WGS sequence"/>
</dbReference>
<name>A0A098TGL3_9CYAN</name>
<gene>
    <name evidence="1" type="ORF">DO97_15710</name>
</gene>
<comment type="caution">
    <text evidence="1">The sequence shown here is derived from an EMBL/GenBank/DDBJ whole genome shotgun (WGS) entry which is preliminary data.</text>
</comment>